<reference evidence="2 3" key="1">
    <citation type="journal article" date="2009" name="Proc. Natl. Acad. Sci. U.S.A.">
        <title>Eukaryote-to-eukaryote gene transfer events revealed by the genome sequence of the wine yeast Saccharomyces cerevisiae EC1118.</title>
        <authorList>
            <person name="Novo M."/>
            <person name="Bigey F."/>
            <person name="Beyne E."/>
            <person name="Galeote V."/>
            <person name="Gavory F."/>
            <person name="Mallet S."/>
            <person name="Cambot B."/>
            <person name="Legras J.L."/>
            <person name="Wincker P."/>
            <person name="Casaregola S."/>
            <person name="Dequin S."/>
        </authorList>
    </citation>
    <scope>NUCLEOTIDE SEQUENCE [LARGE SCALE GENOMIC DNA]</scope>
    <source>
        <strain evidence="3">Lalvin EC1118 / Prise de mousse</strain>
    </source>
</reference>
<protein>
    <submittedName>
        <fullName evidence="2">EC1118_1D0_7503p</fullName>
    </submittedName>
</protein>
<dbReference type="SMR" id="C8Z602"/>
<accession>C8Z602</accession>
<gene>
    <name evidence="2" type="ORF">EC1118_1D0_7503g</name>
</gene>
<sequence length="130" mass="14457">MSRKTLPEKVYLSERIIDEEVAVCTVAAEVLAIFTLVCTRVFIIFFTARICHGIWPSSPSERPYHTFRAARLRNSSKMVSSNCVLSECGQFKRLTANLSQTVSPSHFLNLIKAPLLIAQRCCECASGNGC</sequence>
<keyword evidence="1" id="KW-0472">Membrane</keyword>
<keyword evidence="1" id="KW-0812">Transmembrane</keyword>
<dbReference type="Proteomes" id="UP000000286">
    <property type="component" value="Chromosome IV"/>
</dbReference>
<dbReference type="EMBL" id="FN393063">
    <property type="protein sequence ID" value="CAY78941.1"/>
    <property type="molecule type" value="Genomic_DNA"/>
</dbReference>
<dbReference type="AlphaFoldDB" id="C8Z602"/>
<evidence type="ECO:0000313" key="3">
    <source>
        <dbReference type="Proteomes" id="UP000000286"/>
    </source>
</evidence>
<name>C8Z602_YEAS8</name>
<dbReference type="HOGENOM" id="CLU_1939735_0_0_1"/>
<evidence type="ECO:0000313" key="2">
    <source>
        <dbReference type="EMBL" id="CAY78941.1"/>
    </source>
</evidence>
<organism evidence="2 3">
    <name type="scientific">Saccharomyces cerevisiae (strain Lalvin EC1118 / Prise de mousse)</name>
    <name type="common">Baker's yeast</name>
    <dbReference type="NCBI Taxonomy" id="643680"/>
    <lineage>
        <taxon>Eukaryota</taxon>
        <taxon>Fungi</taxon>
        <taxon>Dikarya</taxon>
        <taxon>Ascomycota</taxon>
        <taxon>Saccharomycotina</taxon>
        <taxon>Saccharomycetes</taxon>
        <taxon>Saccharomycetales</taxon>
        <taxon>Saccharomycetaceae</taxon>
        <taxon>Saccharomyces</taxon>
    </lineage>
</organism>
<evidence type="ECO:0000256" key="1">
    <source>
        <dbReference type="SAM" id="Phobius"/>
    </source>
</evidence>
<proteinExistence type="predicted"/>
<feature type="transmembrane region" description="Helical" evidence="1">
    <location>
        <begin position="21"/>
        <end position="46"/>
    </location>
</feature>
<keyword evidence="1" id="KW-1133">Transmembrane helix</keyword>